<dbReference type="PANTHER" id="PTHR31668">
    <property type="entry name" value="GLUCOSE TRANSPORT TRANSCRIPTION REGULATOR RGT1-RELATED-RELATED"/>
    <property type="match status" value="1"/>
</dbReference>
<dbReference type="SMART" id="SM00066">
    <property type="entry name" value="GAL4"/>
    <property type="match status" value="1"/>
</dbReference>
<dbReference type="AlphaFoldDB" id="A0AAV5QGS7"/>
<dbReference type="Gene3D" id="4.10.240.10">
    <property type="entry name" value="Zn(2)-C6 fungal-type DNA-binding domain"/>
    <property type="match status" value="1"/>
</dbReference>
<dbReference type="RefSeq" id="XP_064850569.1">
    <property type="nucleotide sequence ID" value="XM_064994497.1"/>
</dbReference>
<dbReference type="Proteomes" id="UP001360560">
    <property type="component" value="Unassembled WGS sequence"/>
</dbReference>
<dbReference type="CDD" id="cd00067">
    <property type="entry name" value="GAL4"/>
    <property type="match status" value="1"/>
</dbReference>
<feature type="compositionally biased region" description="Low complexity" evidence="7">
    <location>
        <begin position="113"/>
        <end position="137"/>
    </location>
</feature>
<gene>
    <name evidence="9" type="ORF">DASC09_008940</name>
</gene>
<keyword evidence="6" id="KW-0539">Nucleus</keyword>
<feature type="region of interest" description="Disordered" evidence="7">
    <location>
        <begin position="66"/>
        <end position="138"/>
    </location>
</feature>
<organism evidence="9 10">
    <name type="scientific">Saccharomycopsis crataegensis</name>
    <dbReference type="NCBI Taxonomy" id="43959"/>
    <lineage>
        <taxon>Eukaryota</taxon>
        <taxon>Fungi</taxon>
        <taxon>Dikarya</taxon>
        <taxon>Ascomycota</taxon>
        <taxon>Saccharomycotina</taxon>
        <taxon>Saccharomycetes</taxon>
        <taxon>Saccharomycopsidaceae</taxon>
        <taxon>Saccharomycopsis</taxon>
    </lineage>
</organism>
<feature type="compositionally biased region" description="Low complexity" evidence="7">
    <location>
        <begin position="94"/>
        <end position="105"/>
    </location>
</feature>
<keyword evidence="1" id="KW-0479">Metal-binding</keyword>
<name>A0AAV5QGS7_9ASCO</name>
<evidence type="ECO:0000256" key="1">
    <source>
        <dbReference type="ARBA" id="ARBA00022723"/>
    </source>
</evidence>
<evidence type="ECO:0000256" key="4">
    <source>
        <dbReference type="ARBA" id="ARBA00023125"/>
    </source>
</evidence>
<comment type="caution">
    <text evidence="9">The sequence shown here is derived from an EMBL/GenBank/DDBJ whole genome shotgun (WGS) entry which is preliminary data.</text>
</comment>
<dbReference type="InterPro" id="IPR050797">
    <property type="entry name" value="Carb_Metab_Trans_Reg"/>
</dbReference>
<dbReference type="EMBL" id="BTFZ01000002">
    <property type="protein sequence ID" value="GMM33569.1"/>
    <property type="molecule type" value="Genomic_DNA"/>
</dbReference>
<evidence type="ECO:0000256" key="2">
    <source>
        <dbReference type="ARBA" id="ARBA00022833"/>
    </source>
</evidence>
<protein>
    <submittedName>
        <fullName evidence="9">Rgt1 protein</fullName>
    </submittedName>
</protein>
<evidence type="ECO:0000256" key="3">
    <source>
        <dbReference type="ARBA" id="ARBA00023015"/>
    </source>
</evidence>
<dbReference type="PROSITE" id="PS50048">
    <property type="entry name" value="ZN2_CY6_FUNGAL_2"/>
    <property type="match status" value="1"/>
</dbReference>
<keyword evidence="5" id="KW-0804">Transcription</keyword>
<keyword evidence="10" id="KW-1185">Reference proteome</keyword>
<feature type="domain" description="Zn(2)-C6 fungal-type" evidence="8">
    <location>
        <begin position="25"/>
        <end position="63"/>
    </location>
</feature>
<keyword evidence="2" id="KW-0862">Zinc</keyword>
<dbReference type="GO" id="GO:0008270">
    <property type="term" value="F:zinc ion binding"/>
    <property type="evidence" value="ECO:0007669"/>
    <property type="project" value="InterPro"/>
</dbReference>
<proteinExistence type="predicted"/>
<dbReference type="SUPFAM" id="SSF57701">
    <property type="entry name" value="Zn2/Cys6 DNA-binding domain"/>
    <property type="match status" value="1"/>
</dbReference>
<evidence type="ECO:0000256" key="7">
    <source>
        <dbReference type="SAM" id="MobiDB-lite"/>
    </source>
</evidence>
<dbReference type="InterPro" id="IPR001138">
    <property type="entry name" value="Zn2Cys6_DnaBD"/>
</dbReference>
<dbReference type="GO" id="GO:0003677">
    <property type="term" value="F:DNA binding"/>
    <property type="evidence" value="ECO:0007669"/>
    <property type="project" value="UniProtKB-KW"/>
</dbReference>
<dbReference type="Pfam" id="PF00172">
    <property type="entry name" value="Zn_clus"/>
    <property type="match status" value="1"/>
</dbReference>
<dbReference type="GO" id="GO:0000981">
    <property type="term" value="F:DNA-binding transcription factor activity, RNA polymerase II-specific"/>
    <property type="evidence" value="ECO:0007669"/>
    <property type="project" value="InterPro"/>
</dbReference>
<evidence type="ECO:0000313" key="9">
    <source>
        <dbReference type="EMBL" id="GMM33569.1"/>
    </source>
</evidence>
<accession>A0AAV5QGS7</accession>
<keyword evidence="4" id="KW-0238">DNA-binding</keyword>
<sequence>MSQIPVDQDNESLSPLRKRTKVSRACDQCRKKKVKCDAHFNKTSNLLERPCSHCSKNDEVCTFERTPLKRGPSKGYSKYSVSQPSDQYIPKGTSISASSSSSSLSMLVPQKQSLPPLNSNFSSNNNNNNNNSVNLPPIGTITKPMNSFIAATSSSSSPQQLYSKYYQSTGLISSQIPPLTAPRPIISPDTSNNKFPSSFSATPTPPGSVTHSPIFSPIRSRSNSDVVHPPKLSRPSVSSINNILNPPMPPSSSSINQPQPPNFQTPSGMFWKVPYASSITERKNSTDSLNSFVSDYSAASPMATNFDNGAGAISDSENDEYRSAVSHYYGINNAKTPVSPANSYSSLSSINNNINRTLNFNNDSPRVTSQLPNHQHDLVSKSSRDGKPYNDQLEYNLGFYYRVIHANFPILPLSRQDFDTWVNQIPHSAENRVVVDVFCKVLQIVVSVIKKDDINIINPNQTEFSNLNNQVLLIKDILHPLFIQIFQIYPSLLRNSSGSSISSVDTSHYSKVLLLITLNLCNYLVVNSGEDFTGGFHFIFTIFMDFQVHKKIKPLVSELSRSKSSNGMMHTDAMTSSSTSIPFAKLSKPFEGISSFNPELIYVRLLINSVVLENIYSLAFGAPRVFNSIQLDPNLVDLVYGLGLTKSSPDEMVSAKNHFKVGLILSKIIAMVQGTFGSGILCGFRSFYNSYGEYREEEEEDGDDQEEAVDYMKQLSKLNIRSFELFKSFEITSYHNNGKIKDLATNYLMFIEHRFQLIDCLKEIRRESGVSGNVVMQKSNNDGDINTNGRMVIEKLQTQLSNVCTQLLFKTIDLLTIIIENRSEFHSLSPASLQSRSLKTPRYVLLQSPFTPTIFRQTVILTNVIKILVHSMGFNPQFSEGTIDGKRRLQVFDGDVKMIYQNYLPVIRPFNDSNNYGITHQGEVSNSFVKDVAESIFKRNDVGILGMSKPDLYSVKNGEVGGRNLFSFFIEQYKVPLETATGASISVGHPMMINYQYKNSQYFEGKRMEEVFKVWQKFIKEVERYLRSQDHEGWLLK</sequence>
<evidence type="ECO:0000313" key="10">
    <source>
        <dbReference type="Proteomes" id="UP001360560"/>
    </source>
</evidence>
<keyword evidence="3" id="KW-0805">Transcription regulation</keyword>
<dbReference type="InterPro" id="IPR036864">
    <property type="entry name" value="Zn2-C6_fun-type_DNA-bd_sf"/>
</dbReference>
<dbReference type="PANTHER" id="PTHR31668:SF26">
    <property type="entry name" value="GLUCOSE TRANSPORT TRANSCRIPTION REGULATOR RGT1-RELATED"/>
    <property type="match status" value="1"/>
</dbReference>
<evidence type="ECO:0000256" key="5">
    <source>
        <dbReference type="ARBA" id="ARBA00023163"/>
    </source>
</evidence>
<dbReference type="GeneID" id="90071548"/>
<evidence type="ECO:0000259" key="8">
    <source>
        <dbReference type="PROSITE" id="PS50048"/>
    </source>
</evidence>
<evidence type="ECO:0000256" key="6">
    <source>
        <dbReference type="ARBA" id="ARBA00023242"/>
    </source>
</evidence>
<feature type="region of interest" description="Disordered" evidence="7">
    <location>
        <begin position="180"/>
        <end position="237"/>
    </location>
</feature>
<reference evidence="9 10" key="1">
    <citation type="journal article" date="2023" name="Elife">
        <title>Identification of key yeast species and microbe-microbe interactions impacting larval growth of Drosophila in the wild.</title>
        <authorList>
            <person name="Mure A."/>
            <person name="Sugiura Y."/>
            <person name="Maeda R."/>
            <person name="Honda K."/>
            <person name="Sakurai N."/>
            <person name="Takahashi Y."/>
            <person name="Watada M."/>
            <person name="Katoh T."/>
            <person name="Gotoh A."/>
            <person name="Gotoh Y."/>
            <person name="Taniguchi I."/>
            <person name="Nakamura K."/>
            <person name="Hayashi T."/>
            <person name="Katayama T."/>
            <person name="Uemura T."/>
            <person name="Hattori Y."/>
        </authorList>
    </citation>
    <scope>NUCLEOTIDE SEQUENCE [LARGE SCALE GENOMIC DNA]</scope>
    <source>
        <strain evidence="9 10">SC-9</strain>
    </source>
</reference>
<feature type="compositionally biased region" description="Polar residues" evidence="7">
    <location>
        <begin position="209"/>
        <end position="225"/>
    </location>
</feature>